<dbReference type="InterPro" id="IPR003593">
    <property type="entry name" value="AAA+_ATPase"/>
</dbReference>
<gene>
    <name evidence="2" type="ORF">Mal4_18020</name>
</gene>
<evidence type="ECO:0000313" key="2">
    <source>
        <dbReference type="EMBL" id="QDU37488.1"/>
    </source>
</evidence>
<dbReference type="Proteomes" id="UP000320496">
    <property type="component" value="Chromosome"/>
</dbReference>
<dbReference type="EMBL" id="CP036275">
    <property type="protein sequence ID" value="QDU37488.1"/>
    <property type="molecule type" value="Genomic_DNA"/>
</dbReference>
<keyword evidence="3" id="KW-1185">Reference proteome</keyword>
<organism evidence="2 3">
    <name type="scientific">Maioricimonas rarisocia</name>
    <dbReference type="NCBI Taxonomy" id="2528026"/>
    <lineage>
        <taxon>Bacteria</taxon>
        <taxon>Pseudomonadati</taxon>
        <taxon>Planctomycetota</taxon>
        <taxon>Planctomycetia</taxon>
        <taxon>Planctomycetales</taxon>
        <taxon>Planctomycetaceae</taxon>
        <taxon>Maioricimonas</taxon>
    </lineage>
</organism>
<accession>A0A517Z4T8</accession>
<dbReference type="KEGG" id="mri:Mal4_18020"/>
<feature type="domain" description="AAA+ ATPase" evidence="1">
    <location>
        <begin position="172"/>
        <end position="359"/>
    </location>
</feature>
<dbReference type="SUPFAM" id="SSF52540">
    <property type="entry name" value="P-loop containing nucleoside triphosphate hydrolases"/>
    <property type="match status" value="1"/>
</dbReference>
<protein>
    <recommendedName>
        <fullName evidence="1">AAA+ ATPase domain-containing protein</fullName>
    </recommendedName>
</protein>
<dbReference type="Gene3D" id="3.40.50.300">
    <property type="entry name" value="P-loop containing nucleotide triphosphate hydrolases"/>
    <property type="match status" value="1"/>
</dbReference>
<name>A0A517Z4T8_9PLAN</name>
<sequence>MVSTSAANPGIGDPALLAALLSGEKYWPSEPRSTYELGLSEPFLESLVSKVLLSGGNCSGRGIAAEVCLPFSIVESTLERLRTRRLVTHVGAGQLNDYVYGLTEDGRNRARVFHQECAYVGPAPVPLMDYVISVEAQAIGDEPIRRSDLADAFHDVSVSREMLDLLGPAVNSASGLFLYGAPGNGKSTLANRITSCFGQEVWLPYAVIDGREMITVFDPAYHRRADLEQNGEAATHDKRWVRVRRPTVVVGGELTMDNLEIRHDPVSKISEAPLQMKSNCGCLLIDDFGRQRISPEDLLNRWIIPLENRHDYLTLATGKKIQVPFQQLIIFSTNLDPADLVDEAFLRRIPYRIEVGDPDEGEFHNLFQLAAEKAGCFYNPDAVDHLLETYYRGCDRPLRRCHARDLLMQVRNYCTYNDIPFEMLAEHFDRVAHGFFTRVPTRDMQAEPRPVQTSV</sequence>
<reference evidence="2 3" key="1">
    <citation type="submission" date="2019-02" db="EMBL/GenBank/DDBJ databases">
        <title>Deep-cultivation of Planctomycetes and their phenomic and genomic characterization uncovers novel biology.</title>
        <authorList>
            <person name="Wiegand S."/>
            <person name="Jogler M."/>
            <person name="Boedeker C."/>
            <person name="Pinto D."/>
            <person name="Vollmers J."/>
            <person name="Rivas-Marin E."/>
            <person name="Kohn T."/>
            <person name="Peeters S.H."/>
            <person name="Heuer A."/>
            <person name="Rast P."/>
            <person name="Oberbeckmann S."/>
            <person name="Bunk B."/>
            <person name="Jeske O."/>
            <person name="Meyerdierks A."/>
            <person name="Storesund J.E."/>
            <person name="Kallscheuer N."/>
            <person name="Luecker S."/>
            <person name="Lage O.M."/>
            <person name="Pohl T."/>
            <person name="Merkel B.J."/>
            <person name="Hornburger P."/>
            <person name="Mueller R.-W."/>
            <person name="Bruemmer F."/>
            <person name="Labrenz M."/>
            <person name="Spormann A.M."/>
            <person name="Op den Camp H."/>
            <person name="Overmann J."/>
            <person name="Amann R."/>
            <person name="Jetten M.S.M."/>
            <person name="Mascher T."/>
            <person name="Medema M.H."/>
            <person name="Devos D.P."/>
            <person name="Kaster A.-K."/>
            <person name="Ovreas L."/>
            <person name="Rohde M."/>
            <person name="Galperin M.Y."/>
            <person name="Jogler C."/>
        </authorList>
    </citation>
    <scope>NUCLEOTIDE SEQUENCE [LARGE SCALE GENOMIC DNA]</scope>
    <source>
        <strain evidence="2 3">Mal4</strain>
    </source>
</reference>
<dbReference type="RefSeq" id="WP_145368349.1">
    <property type="nucleotide sequence ID" value="NZ_CP036275.1"/>
</dbReference>
<dbReference type="OrthoDB" id="9783370at2"/>
<evidence type="ECO:0000313" key="3">
    <source>
        <dbReference type="Proteomes" id="UP000320496"/>
    </source>
</evidence>
<proteinExistence type="predicted"/>
<dbReference type="AlphaFoldDB" id="A0A517Z4T8"/>
<dbReference type="SMART" id="SM00382">
    <property type="entry name" value="AAA"/>
    <property type="match status" value="1"/>
</dbReference>
<dbReference type="InterPro" id="IPR027417">
    <property type="entry name" value="P-loop_NTPase"/>
</dbReference>
<evidence type="ECO:0000259" key="1">
    <source>
        <dbReference type="SMART" id="SM00382"/>
    </source>
</evidence>